<sequence>MNLFIGLLNNAIEECNDRASYLAQKADVIAEIELFYLLPFQRRWRAWFPEVIYYHVDVSIAQKYIREKIKNGEWKDDWPEMKHKILKLLNMNGEWKKDDWPEMKQKILNLLNDDINQEDKF</sequence>
<organism evidence="1 2">
    <name type="scientific">Rhizophagus irregularis (strain DAOM 197198w)</name>
    <name type="common">Glomus intraradices</name>
    <dbReference type="NCBI Taxonomy" id="1432141"/>
    <lineage>
        <taxon>Eukaryota</taxon>
        <taxon>Fungi</taxon>
        <taxon>Fungi incertae sedis</taxon>
        <taxon>Mucoromycota</taxon>
        <taxon>Glomeromycotina</taxon>
        <taxon>Glomeromycetes</taxon>
        <taxon>Glomerales</taxon>
        <taxon>Glomeraceae</taxon>
        <taxon>Rhizophagus</taxon>
    </lineage>
</organism>
<name>A0A015L788_RHIIW</name>
<gene>
    <name evidence="1" type="ORF">RirG_040830</name>
</gene>
<keyword evidence="2" id="KW-1185">Reference proteome</keyword>
<dbReference type="Proteomes" id="UP000022910">
    <property type="component" value="Unassembled WGS sequence"/>
</dbReference>
<dbReference type="EMBL" id="JEMT01012395">
    <property type="protein sequence ID" value="EXX75559.1"/>
    <property type="molecule type" value="Genomic_DNA"/>
</dbReference>
<dbReference type="HOGENOM" id="CLU_2039329_0_0_1"/>
<dbReference type="STRING" id="1432141.A0A015L788"/>
<comment type="caution">
    <text evidence="1">The sequence shown here is derived from an EMBL/GenBank/DDBJ whole genome shotgun (WGS) entry which is preliminary data.</text>
</comment>
<evidence type="ECO:0000313" key="2">
    <source>
        <dbReference type="Proteomes" id="UP000022910"/>
    </source>
</evidence>
<dbReference type="AlphaFoldDB" id="A0A015L788"/>
<proteinExistence type="predicted"/>
<reference evidence="1 2" key="1">
    <citation type="submission" date="2014-02" db="EMBL/GenBank/DDBJ databases">
        <title>Single nucleus genome sequencing reveals high similarity among nuclei of an endomycorrhizal fungus.</title>
        <authorList>
            <person name="Lin K."/>
            <person name="Geurts R."/>
            <person name="Zhang Z."/>
            <person name="Limpens E."/>
            <person name="Saunders D.G."/>
            <person name="Mu D."/>
            <person name="Pang E."/>
            <person name="Cao H."/>
            <person name="Cha H."/>
            <person name="Lin T."/>
            <person name="Zhou Q."/>
            <person name="Shang Y."/>
            <person name="Li Y."/>
            <person name="Ivanov S."/>
            <person name="Sharma T."/>
            <person name="Velzen R.V."/>
            <person name="Ruijter N.D."/>
            <person name="Aanen D.K."/>
            <person name="Win J."/>
            <person name="Kamoun S."/>
            <person name="Bisseling T."/>
            <person name="Huang S."/>
        </authorList>
    </citation>
    <scope>NUCLEOTIDE SEQUENCE [LARGE SCALE GENOMIC DNA]</scope>
    <source>
        <strain evidence="2">DAOM197198w</strain>
    </source>
</reference>
<accession>A0A015L788</accession>
<evidence type="ECO:0000313" key="1">
    <source>
        <dbReference type="EMBL" id="EXX75559.1"/>
    </source>
</evidence>
<protein>
    <submittedName>
        <fullName evidence="1">Uncharacterized protein</fullName>
    </submittedName>
</protein>